<dbReference type="eggNOG" id="KOG2598">
    <property type="taxonomic scope" value="Eukaryota"/>
</dbReference>
<dbReference type="InterPro" id="IPR004399">
    <property type="entry name" value="HMP/HMP-P_kinase_dom"/>
</dbReference>
<dbReference type="OMA" id="FWEMFPY"/>
<dbReference type="RefSeq" id="XP_460210.2">
    <property type="nucleotide sequence ID" value="XM_460210.1"/>
</dbReference>
<feature type="domain" description="Pyridoxamine kinase/Phosphomethylpyrimidine kinase" evidence="2">
    <location>
        <begin position="30"/>
        <end position="315"/>
    </location>
</feature>
<reference evidence="3 4" key="1">
    <citation type="journal article" date="2004" name="Nature">
        <title>Genome evolution in yeasts.</title>
        <authorList>
            <consortium name="Genolevures"/>
            <person name="Dujon B."/>
            <person name="Sherman D."/>
            <person name="Fischer G."/>
            <person name="Durrens P."/>
            <person name="Casaregola S."/>
            <person name="Lafontaine I."/>
            <person name="de Montigny J."/>
            <person name="Marck C."/>
            <person name="Neuveglise C."/>
            <person name="Talla E."/>
            <person name="Goffard N."/>
            <person name="Frangeul L."/>
            <person name="Aigle M."/>
            <person name="Anthouard V."/>
            <person name="Babour A."/>
            <person name="Barbe V."/>
            <person name="Barnay S."/>
            <person name="Blanchin S."/>
            <person name="Beckerich J.M."/>
            <person name="Beyne E."/>
            <person name="Bleykasten C."/>
            <person name="Boisrame A."/>
            <person name="Boyer J."/>
            <person name="Cattolico L."/>
            <person name="Confanioleri F."/>
            <person name="de Daruvar A."/>
            <person name="Despons L."/>
            <person name="Fabre E."/>
            <person name="Fairhead C."/>
            <person name="Ferry-Dumazet H."/>
            <person name="Groppi A."/>
            <person name="Hantraye F."/>
            <person name="Hennequin C."/>
            <person name="Jauniaux N."/>
            <person name="Joyet P."/>
            <person name="Kachouri R."/>
            <person name="Kerrest A."/>
            <person name="Koszul R."/>
            <person name="Lemaire M."/>
            <person name="Lesur I."/>
            <person name="Ma L."/>
            <person name="Muller H."/>
            <person name="Nicaud J.M."/>
            <person name="Nikolski M."/>
            <person name="Oztas S."/>
            <person name="Ozier-Kalogeropoulos O."/>
            <person name="Pellenz S."/>
            <person name="Potier S."/>
            <person name="Richard G.F."/>
            <person name="Straub M.L."/>
            <person name="Suleau A."/>
            <person name="Swennene D."/>
            <person name="Tekaia F."/>
            <person name="Wesolowski-Louvel M."/>
            <person name="Westhof E."/>
            <person name="Wirth B."/>
            <person name="Zeniou-Meyer M."/>
            <person name="Zivanovic I."/>
            <person name="Bolotin-Fukuhara M."/>
            <person name="Thierry A."/>
            <person name="Bouchier C."/>
            <person name="Caudron B."/>
            <person name="Scarpelli C."/>
            <person name="Gaillardin C."/>
            <person name="Weissenbach J."/>
            <person name="Wincker P."/>
            <person name="Souciet J.L."/>
        </authorList>
    </citation>
    <scope>NUCLEOTIDE SEQUENCE [LARGE SCALE GENOMIC DNA]</scope>
    <source>
        <strain evidence="4">ATCC 36239 / CBS 767 / BCRC 21394 / JCM 1990 / NBRC 0083 / IGC 2968</strain>
    </source>
</reference>
<evidence type="ECO:0000313" key="4">
    <source>
        <dbReference type="Proteomes" id="UP000000599"/>
    </source>
</evidence>
<dbReference type="InterPro" id="IPR013749">
    <property type="entry name" value="PM/HMP-P_kinase-1"/>
</dbReference>
<dbReference type="EMBL" id="CR382137">
    <property type="protein sequence ID" value="CAG88483.2"/>
    <property type="molecule type" value="Genomic_DNA"/>
</dbReference>
<dbReference type="HOGENOM" id="CLU_020520_2_1_1"/>
<dbReference type="InterPro" id="IPR004305">
    <property type="entry name" value="Thiaminase-2/PQQC"/>
</dbReference>
<feature type="domain" description="Thiaminase-2/PQQC" evidence="1">
    <location>
        <begin position="353"/>
        <end position="576"/>
    </location>
</feature>
<dbReference type="OrthoDB" id="10028886at2759"/>
<dbReference type="Pfam" id="PF03070">
    <property type="entry name" value="TENA_THI-4"/>
    <property type="match status" value="1"/>
</dbReference>
<dbReference type="InterPro" id="IPR029056">
    <property type="entry name" value="Ribokinase-like"/>
</dbReference>
<accession>Q6BNL0</accession>
<dbReference type="VEuPathDB" id="FungiDB:DEHA2E20878g"/>
<dbReference type="SUPFAM" id="SSF48613">
    <property type="entry name" value="Heme oxygenase-like"/>
    <property type="match status" value="1"/>
</dbReference>
<gene>
    <name evidence="3" type="ordered locus">DEHA2E20878g</name>
</gene>
<evidence type="ECO:0000259" key="2">
    <source>
        <dbReference type="Pfam" id="PF08543"/>
    </source>
</evidence>
<dbReference type="InParanoid" id="Q6BNL0"/>
<dbReference type="Gene3D" id="1.20.910.10">
    <property type="entry name" value="Heme oxygenase-like"/>
    <property type="match status" value="1"/>
</dbReference>
<keyword evidence="4" id="KW-1185">Reference proteome</keyword>
<dbReference type="STRING" id="284592.Q6BNL0"/>
<name>Q6BNL0_DEBHA</name>
<dbReference type="CDD" id="cd19367">
    <property type="entry name" value="TenA_C_ScTHI20-like"/>
    <property type="match status" value="1"/>
</dbReference>
<dbReference type="Gene3D" id="3.40.1190.20">
    <property type="match status" value="1"/>
</dbReference>
<dbReference type="GO" id="GO:0008902">
    <property type="term" value="F:hydroxymethylpyrimidine kinase activity"/>
    <property type="evidence" value="ECO:0007669"/>
    <property type="project" value="TreeGrafter"/>
</dbReference>
<proteinExistence type="predicted"/>
<dbReference type="PANTHER" id="PTHR20858">
    <property type="entry name" value="PHOSPHOMETHYLPYRIMIDINE KINASE"/>
    <property type="match status" value="1"/>
</dbReference>
<dbReference type="SUPFAM" id="SSF53613">
    <property type="entry name" value="Ribokinase-like"/>
    <property type="match status" value="1"/>
</dbReference>
<organism evidence="3 4">
    <name type="scientific">Debaryomyces hansenii (strain ATCC 36239 / CBS 767 / BCRC 21394 / JCM 1990 / NBRC 0083 / IGC 2968)</name>
    <name type="common">Yeast</name>
    <name type="synonym">Torulaspora hansenii</name>
    <dbReference type="NCBI Taxonomy" id="284592"/>
    <lineage>
        <taxon>Eukaryota</taxon>
        <taxon>Fungi</taxon>
        <taxon>Dikarya</taxon>
        <taxon>Ascomycota</taxon>
        <taxon>Saccharomycotina</taxon>
        <taxon>Pichiomycetes</taxon>
        <taxon>Debaryomycetaceae</taxon>
        <taxon>Debaryomyces</taxon>
    </lineage>
</organism>
<sequence>MVNYTTVKLKSPIAEKRDFFPAVLTIAGSDSSGGAGIEADLKTFSAHQVYGLTCITALTGQNTQCVKSFEATPEFLLRDILKLNFDDFLEGYEKPEDAPLKVIKTGMLTKTTVDVLKDHLDYVRRRNVKIIVDPVMISTSGSQLFDVGGMKDCVNSLIKQAYLVTPNFLEAKNLFEITTGQKAKIAIKDLEDYIKFVIQLQKVLGCENILVKGGHIPWDRVQNRPYEGNIDENCNQVCIIDILYESKNESVKVFESEFLKTKDTHGTGCTLSSSISANIAKGYTLQEALPLSIHYVQKSMVSLKKKLGHGNGPLNHTIVPDTKVNTVCEQGELDISHYLLDSYDSFLDYLKTHPKVKDNWKMYIHHPFVSQLAQNKLDFDKFLYYLKQDYYYLINYAQIHGLAASVSNDYKQIHTQSVIIDEIVKEIESHRQKLMKNYNIHYDRDFESDAELSPGKACTAYCDYLLEVGKKEDFLGIRVALAPCLHGYAEAGDIGLKIRQDHDKSLGVLKCEDHAEVYDSWLADYTSDWYRDAYERGKSSLQSLLENYPLSQRRLDELVEIFNKVTLLEIDFWNEVLP</sequence>
<dbReference type="GO" id="GO:0009228">
    <property type="term" value="P:thiamine biosynthetic process"/>
    <property type="evidence" value="ECO:0007669"/>
    <property type="project" value="InterPro"/>
</dbReference>
<dbReference type="FunFam" id="1.20.910.10:FF:000003">
    <property type="entry name" value="Hydroxymethylpyrimidine/phosphomethylpyrimidine kinase THI20"/>
    <property type="match status" value="1"/>
</dbReference>
<dbReference type="GeneID" id="2902076"/>
<dbReference type="InterPro" id="IPR016084">
    <property type="entry name" value="Haem_Oase-like_multi-hlx"/>
</dbReference>
<dbReference type="GO" id="GO:0008972">
    <property type="term" value="F:phosphomethylpyrimidine kinase activity"/>
    <property type="evidence" value="ECO:0007669"/>
    <property type="project" value="InterPro"/>
</dbReference>
<dbReference type="FunCoup" id="Q6BNL0">
    <property type="interactions" value="827"/>
</dbReference>
<dbReference type="PANTHER" id="PTHR20858:SF17">
    <property type="entry name" value="HYDROXYMETHYLPYRIMIDINE_PHOSPHOMETHYLPYRIMIDINE KINASE THI20-RELATED"/>
    <property type="match status" value="1"/>
</dbReference>
<protein>
    <submittedName>
        <fullName evidence="3">DEHA2E20878p</fullName>
    </submittedName>
</protein>
<evidence type="ECO:0000259" key="1">
    <source>
        <dbReference type="Pfam" id="PF03070"/>
    </source>
</evidence>
<dbReference type="KEGG" id="dha:DEHA2E20878g"/>
<dbReference type="CDD" id="cd01169">
    <property type="entry name" value="HMPP_kinase"/>
    <property type="match status" value="1"/>
</dbReference>
<evidence type="ECO:0000313" key="3">
    <source>
        <dbReference type="EMBL" id="CAG88483.2"/>
    </source>
</evidence>
<dbReference type="GO" id="GO:0005829">
    <property type="term" value="C:cytosol"/>
    <property type="evidence" value="ECO:0007669"/>
    <property type="project" value="TreeGrafter"/>
</dbReference>
<dbReference type="Pfam" id="PF08543">
    <property type="entry name" value="Phos_pyr_kin"/>
    <property type="match status" value="1"/>
</dbReference>
<dbReference type="Proteomes" id="UP000000599">
    <property type="component" value="Chromosome E"/>
</dbReference>
<dbReference type="AlphaFoldDB" id="Q6BNL0"/>